<reference evidence="1 2" key="1">
    <citation type="submission" date="2016-10" db="EMBL/GenBank/DDBJ databases">
        <authorList>
            <person name="de Groot N.N."/>
        </authorList>
    </citation>
    <scope>NUCLEOTIDE SEQUENCE [LARGE SCALE GENOMIC DNA]</scope>
    <source>
        <strain evidence="1 2">DSM 22012</strain>
    </source>
</reference>
<name>A0A1H5TCQ5_9GAMM</name>
<evidence type="ECO:0000313" key="2">
    <source>
        <dbReference type="Proteomes" id="UP000236745"/>
    </source>
</evidence>
<dbReference type="AlphaFoldDB" id="A0A1H5TCQ5"/>
<dbReference type="NCBIfam" id="NF040519">
    <property type="entry name" value="Sbal_3080_fam"/>
    <property type="match status" value="1"/>
</dbReference>
<dbReference type="PROSITE" id="PS51257">
    <property type="entry name" value="PROKAR_LIPOPROTEIN"/>
    <property type="match status" value="1"/>
</dbReference>
<sequence>MQYKALSALTLTLALAGCSIQQNVEQTDIPKAQELCVVENPDVRQGFIKALRGALNDKGIKHKVIRESESDSCQWLARYSAHWAWDLALYMRQAEITIYNGNSVVGKAEYDATWGGANLGKFIDAEEKIRELVEELIEVQASAYFQRAFG</sequence>
<protein>
    <submittedName>
        <fullName evidence="1">Egg lysin (Sperm-lysin)</fullName>
    </submittedName>
</protein>
<dbReference type="EMBL" id="FNVQ01000001">
    <property type="protein sequence ID" value="SEF60632.1"/>
    <property type="molecule type" value="Genomic_DNA"/>
</dbReference>
<keyword evidence="2" id="KW-1185">Reference proteome</keyword>
<gene>
    <name evidence="1" type="ORF">SAMN05444390_10140</name>
</gene>
<accession>A0A1H5TCQ5</accession>
<organism evidence="1 2">
    <name type="scientific">Marinobacterium lutimaris</name>
    <dbReference type="NCBI Taxonomy" id="568106"/>
    <lineage>
        <taxon>Bacteria</taxon>
        <taxon>Pseudomonadati</taxon>
        <taxon>Pseudomonadota</taxon>
        <taxon>Gammaproteobacteria</taxon>
        <taxon>Oceanospirillales</taxon>
        <taxon>Oceanospirillaceae</taxon>
        <taxon>Marinobacterium</taxon>
    </lineage>
</organism>
<dbReference type="Proteomes" id="UP000236745">
    <property type="component" value="Unassembled WGS sequence"/>
</dbReference>
<dbReference type="RefSeq" id="WP_104001079.1">
    <property type="nucleotide sequence ID" value="NZ_FNVQ01000001.1"/>
</dbReference>
<proteinExistence type="predicted"/>
<evidence type="ECO:0000313" key="1">
    <source>
        <dbReference type="EMBL" id="SEF60632.1"/>
    </source>
</evidence>
<dbReference type="OrthoDB" id="1436842at2"/>